<evidence type="ECO:0000256" key="2">
    <source>
        <dbReference type="ARBA" id="ARBA00022553"/>
    </source>
</evidence>
<evidence type="ECO:0000256" key="3">
    <source>
        <dbReference type="ARBA" id="ARBA00022692"/>
    </source>
</evidence>
<dbReference type="PROSITE" id="PS50820">
    <property type="entry name" value="LCCL"/>
    <property type="match status" value="1"/>
</dbReference>
<organism evidence="14 15">
    <name type="scientific">Crotalus adamanteus</name>
    <name type="common">Eastern diamondback rattlesnake</name>
    <dbReference type="NCBI Taxonomy" id="8729"/>
    <lineage>
        <taxon>Eukaryota</taxon>
        <taxon>Metazoa</taxon>
        <taxon>Chordata</taxon>
        <taxon>Craniata</taxon>
        <taxon>Vertebrata</taxon>
        <taxon>Euteleostomi</taxon>
        <taxon>Lepidosauria</taxon>
        <taxon>Squamata</taxon>
        <taxon>Bifurcata</taxon>
        <taxon>Unidentata</taxon>
        <taxon>Episquamata</taxon>
        <taxon>Toxicofera</taxon>
        <taxon>Serpentes</taxon>
        <taxon>Colubroidea</taxon>
        <taxon>Viperidae</taxon>
        <taxon>Crotalinae</taxon>
        <taxon>Crotalus</taxon>
    </lineage>
</organism>
<comment type="caution">
    <text evidence="14">The sequence shown here is derived from an EMBL/GenBank/DDBJ whole genome shotgun (WGS) entry which is preliminary data.</text>
</comment>
<dbReference type="PANTHER" id="PTHR46806">
    <property type="entry name" value="F5/8 TYPE C DOMAIN-CONTAINING PROTEIN"/>
    <property type="match status" value="1"/>
</dbReference>
<feature type="compositionally biased region" description="Basic and acidic residues" evidence="8">
    <location>
        <begin position="552"/>
        <end position="561"/>
    </location>
</feature>
<dbReference type="SMART" id="SM00231">
    <property type="entry name" value="FA58C"/>
    <property type="match status" value="1"/>
</dbReference>
<dbReference type="InterPro" id="IPR000859">
    <property type="entry name" value="CUB_dom"/>
</dbReference>
<reference evidence="14 15" key="1">
    <citation type="journal article" date="2024" name="Proc. Natl. Acad. Sci. U.S.A.">
        <title>The genetic regulatory architecture and epigenomic basis for age-related changes in rattlesnake venom.</title>
        <authorList>
            <person name="Hogan M.P."/>
            <person name="Holding M.L."/>
            <person name="Nystrom G.S."/>
            <person name="Colston T.J."/>
            <person name="Bartlett D.A."/>
            <person name="Mason A.J."/>
            <person name="Ellsworth S.A."/>
            <person name="Rautsaw R.M."/>
            <person name="Lawrence K.C."/>
            <person name="Strickland J.L."/>
            <person name="He B."/>
            <person name="Fraser P."/>
            <person name="Margres M.J."/>
            <person name="Gilbert D.M."/>
            <person name="Gibbs H.L."/>
            <person name="Parkinson C.L."/>
            <person name="Rokyta D.R."/>
        </authorList>
    </citation>
    <scope>NUCLEOTIDE SEQUENCE [LARGE SCALE GENOMIC DNA]</scope>
    <source>
        <strain evidence="14">DRR0105</strain>
    </source>
</reference>
<evidence type="ECO:0000256" key="9">
    <source>
        <dbReference type="SAM" id="Phobius"/>
    </source>
</evidence>
<evidence type="ECO:0000256" key="10">
    <source>
        <dbReference type="SAM" id="SignalP"/>
    </source>
</evidence>
<dbReference type="PANTHER" id="PTHR46806:SF1">
    <property type="entry name" value="DISCOIDIN, CUB AND LCCL DOMAIN-CONTAINING PROTEIN 1"/>
    <property type="match status" value="1"/>
</dbReference>
<dbReference type="Proteomes" id="UP001474421">
    <property type="component" value="Unassembled WGS sequence"/>
</dbReference>
<evidence type="ECO:0000313" key="14">
    <source>
        <dbReference type="EMBL" id="KAK9411530.1"/>
    </source>
</evidence>
<dbReference type="Pfam" id="PF00754">
    <property type="entry name" value="F5_F8_type_C"/>
    <property type="match status" value="1"/>
</dbReference>
<dbReference type="Gene3D" id="2.170.130.20">
    <property type="entry name" value="LCCL-like domain"/>
    <property type="match status" value="1"/>
</dbReference>
<dbReference type="SUPFAM" id="SSF69848">
    <property type="entry name" value="LCCL domain"/>
    <property type="match status" value="1"/>
</dbReference>
<evidence type="ECO:0000259" key="13">
    <source>
        <dbReference type="PROSITE" id="PS50820"/>
    </source>
</evidence>
<dbReference type="EMBL" id="JAOTOJ010000001">
    <property type="protein sequence ID" value="KAK9411530.1"/>
    <property type="molecule type" value="Genomic_DNA"/>
</dbReference>
<proteinExistence type="predicted"/>
<name>A0AAW1CAW4_CROAD</name>
<evidence type="ECO:0000256" key="7">
    <source>
        <dbReference type="PROSITE-ProRule" id="PRU00059"/>
    </source>
</evidence>
<dbReference type="InterPro" id="IPR000421">
    <property type="entry name" value="FA58C"/>
</dbReference>
<dbReference type="SMART" id="SM00603">
    <property type="entry name" value="LCCL"/>
    <property type="match status" value="1"/>
</dbReference>
<dbReference type="CDD" id="cd00057">
    <property type="entry name" value="FA58C"/>
    <property type="match status" value="1"/>
</dbReference>
<dbReference type="Gene3D" id="2.60.120.260">
    <property type="entry name" value="Galactose-binding domain-like"/>
    <property type="match status" value="1"/>
</dbReference>
<dbReference type="PROSITE" id="PS50022">
    <property type="entry name" value="FA58C_3"/>
    <property type="match status" value="1"/>
</dbReference>
<evidence type="ECO:0000259" key="11">
    <source>
        <dbReference type="PROSITE" id="PS01180"/>
    </source>
</evidence>
<keyword evidence="15" id="KW-1185">Reference proteome</keyword>
<gene>
    <name evidence="14" type="ORF">NXF25_002705</name>
</gene>
<comment type="caution">
    <text evidence="7">Lacks conserved residue(s) required for the propagation of feature annotation.</text>
</comment>
<dbReference type="CDD" id="cd00041">
    <property type="entry name" value="CUB"/>
    <property type="match status" value="1"/>
</dbReference>
<dbReference type="GO" id="GO:0005886">
    <property type="term" value="C:plasma membrane"/>
    <property type="evidence" value="ECO:0007669"/>
    <property type="project" value="TreeGrafter"/>
</dbReference>
<feature type="domain" description="CUB" evidence="11">
    <location>
        <begin position="29"/>
        <end position="138"/>
    </location>
</feature>
<keyword evidence="3 9" id="KW-0812">Transmembrane</keyword>
<feature type="region of interest" description="Disordered" evidence="8">
    <location>
        <begin position="542"/>
        <end position="577"/>
    </location>
</feature>
<sequence>MGCSRELSVLLLLPALLSWSSAEKLGDGCGSVVIYQDSGTLTSKNYPRTYPNHTLCEKKIQLPHGKQLILKIGDLDIESQKCESNYLIIYNSTTVYGPYCGNVPIPNEIILDSHEVTIRFESRSHISGRGFLLSFTSSDHPDLITCLEKGNHYTKLEYSRYCPPGCRDIIGDISGNIIEGYRDTSFLCKSAIHAGIIADEVGGQINVVQLKGKNRYQGILANGVLSHDGSLSDKRFIFNSNGCDKALNLGGGDALNVQMTASSSWDEISEVGDLVEWSPQKAWLKVPGPSWAANQSNHQQWLEIDLGEKTRITGIRTTGSTVLHFNYYIETFVVNYKNNNSKWRPYKGILSSKEKVFKANSNQRDVVRNNFIPPIVARFLRIIPQTWHKRIALKVELIGCRAAPSNSSLIHPLGQRPSQSTSVSTKKDDRLITEYIPLVETNSGLNLMAIIIPTLVAFLVVLLLGICIFIALRKKGKKGAAYGSSDTGKSSFWKQIQPFVRHQSIEFTVTYTNEKETPKKLELITSEMADYQQPIMIGTGTVTRQGSTFKPMDTEDEKKSDSSLPGSGRHSGHPRTARRRLITAGGRRSIVASSGGAGIPWHHGTRDPPQLVASAAVPRSVSHRAGVGMFDQYRSSVSPEQGSSQPRPWLYPESPSDAYHGQPAITSSRRCSLMRPHCARQATRSGQ</sequence>
<dbReference type="AlphaFoldDB" id="A0AAW1CAW4"/>
<feature type="compositionally biased region" description="Polar residues" evidence="8">
    <location>
        <begin position="633"/>
        <end position="646"/>
    </location>
</feature>
<comment type="subcellular location">
    <subcellularLocation>
        <location evidence="1">Membrane</location>
        <topology evidence="1">Single-pass type I membrane protein</topology>
    </subcellularLocation>
</comment>
<keyword evidence="4 9" id="KW-1133">Transmembrane helix</keyword>
<evidence type="ECO:0000256" key="5">
    <source>
        <dbReference type="ARBA" id="ARBA00023136"/>
    </source>
</evidence>
<keyword evidence="5 9" id="KW-0472">Membrane</keyword>
<keyword evidence="10" id="KW-0732">Signal</keyword>
<feature type="domain" description="LCCL" evidence="13">
    <location>
        <begin position="140"/>
        <end position="236"/>
    </location>
</feature>
<accession>A0AAW1CAW4</accession>
<dbReference type="PROSITE" id="PS01180">
    <property type="entry name" value="CUB"/>
    <property type="match status" value="1"/>
</dbReference>
<evidence type="ECO:0000256" key="8">
    <source>
        <dbReference type="SAM" id="MobiDB-lite"/>
    </source>
</evidence>
<evidence type="ECO:0000259" key="12">
    <source>
        <dbReference type="PROSITE" id="PS50022"/>
    </source>
</evidence>
<dbReference type="Gene3D" id="2.60.120.290">
    <property type="entry name" value="Spermadhesin, CUB domain"/>
    <property type="match status" value="1"/>
</dbReference>
<feature type="signal peptide" evidence="10">
    <location>
        <begin position="1"/>
        <end position="22"/>
    </location>
</feature>
<feature type="region of interest" description="Disordered" evidence="8">
    <location>
        <begin position="632"/>
        <end position="687"/>
    </location>
</feature>
<evidence type="ECO:0000256" key="4">
    <source>
        <dbReference type="ARBA" id="ARBA00022989"/>
    </source>
</evidence>
<dbReference type="Pfam" id="PF03815">
    <property type="entry name" value="LCCL"/>
    <property type="match status" value="1"/>
</dbReference>
<dbReference type="GO" id="GO:0038023">
    <property type="term" value="F:signaling receptor activity"/>
    <property type="evidence" value="ECO:0007669"/>
    <property type="project" value="TreeGrafter"/>
</dbReference>
<dbReference type="SUPFAM" id="SSF49854">
    <property type="entry name" value="Spermadhesin, CUB domain"/>
    <property type="match status" value="1"/>
</dbReference>
<dbReference type="InterPro" id="IPR036609">
    <property type="entry name" value="LCCL_sf"/>
</dbReference>
<dbReference type="InterPro" id="IPR008979">
    <property type="entry name" value="Galactose-bd-like_sf"/>
</dbReference>
<feature type="chain" id="PRO_5043373762" evidence="10">
    <location>
        <begin position="23"/>
        <end position="687"/>
    </location>
</feature>
<dbReference type="Pfam" id="PF00431">
    <property type="entry name" value="CUB"/>
    <property type="match status" value="1"/>
</dbReference>
<dbReference type="SUPFAM" id="SSF49785">
    <property type="entry name" value="Galactose-binding domain-like"/>
    <property type="match status" value="1"/>
</dbReference>
<evidence type="ECO:0000313" key="15">
    <source>
        <dbReference type="Proteomes" id="UP001474421"/>
    </source>
</evidence>
<evidence type="ECO:0000256" key="6">
    <source>
        <dbReference type="ARBA" id="ARBA00023157"/>
    </source>
</evidence>
<keyword evidence="2" id="KW-0597">Phosphoprotein</keyword>
<dbReference type="SMART" id="SM00042">
    <property type="entry name" value="CUB"/>
    <property type="match status" value="1"/>
</dbReference>
<feature type="transmembrane region" description="Helical" evidence="9">
    <location>
        <begin position="447"/>
        <end position="472"/>
    </location>
</feature>
<dbReference type="InterPro" id="IPR035914">
    <property type="entry name" value="Sperma_CUB_dom_sf"/>
</dbReference>
<feature type="domain" description="F5/8 type C" evidence="12">
    <location>
        <begin position="243"/>
        <end position="400"/>
    </location>
</feature>
<keyword evidence="6 7" id="KW-1015">Disulfide bond</keyword>
<feature type="disulfide bond" evidence="7">
    <location>
        <begin position="29"/>
        <end position="56"/>
    </location>
</feature>
<protein>
    <submittedName>
        <fullName evidence="14">Discoidin CUB and LCCL domain-containing protein 1</fullName>
    </submittedName>
</protein>
<dbReference type="InterPro" id="IPR004043">
    <property type="entry name" value="LCCL"/>
</dbReference>
<evidence type="ECO:0000256" key="1">
    <source>
        <dbReference type="ARBA" id="ARBA00004479"/>
    </source>
</evidence>
<dbReference type="PROSITE" id="PS01285">
    <property type="entry name" value="FA58C_1"/>
    <property type="match status" value="1"/>
</dbReference>
<dbReference type="FunFam" id="2.60.120.260:FF:000002">
    <property type="entry name" value="Coagulation factor VIII"/>
    <property type="match status" value="1"/>
</dbReference>
<dbReference type="InterPro" id="IPR050633">
    <property type="entry name" value="Neuropilin_MCO_CoagFactor"/>
</dbReference>